<proteinExistence type="predicted"/>
<reference evidence="2 3" key="1">
    <citation type="submission" date="2007-03" db="EMBL/GenBank/DDBJ databases">
        <authorList>
            <person name="Fulton L."/>
            <person name="Clifton S."/>
            <person name="Fulton B."/>
            <person name="Xu J."/>
            <person name="Minx P."/>
            <person name="Pepin K.H."/>
            <person name="Johnson M."/>
            <person name="Thiruvilangam P."/>
            <person name="Bhonagiri V."/>
            <person name="Nash W.E."/>
            <person name="Mardis E.R."/>
            <person name="Wilson R.K."/>
        </authorList>
    </citation>
    <scope>NUCLEOTIDE SEQUENCE [LARGE SCALE GENOMIC DNA]</scope>
    <source>
        <strain evidence="2 3">DSM 13814</strain>
    </source>
</reference>
<dbReference type="HOGENOM" id="CLU_1123163_0_0_9"/>
<protein>
    <recommendedName>
        <fullName evidence="4">Transmembrane protein</fullName>
    </recommendedName>
</protein>
<keyword evidence="1" id="KW-0812">Transmembrane</keyword>
<comment type="caution">
    <text evidence="2">The sequence shown here is derived from an EMBL/GenBank/DDBJ whole genome shotgun (WGS) entry which is preliminary data.</text>
</comment>
<accession>A6BEQ9</accession>
<evidence type="ECO:0000256" key="1">
    <source>
        <dbReference type="SAM" id="Phobius"/>
    </source>
</evidence>
<dbReference type="AlphaFoldDB" id="A6BEQ9"/>
<keyword evidence="1" id="KW-0472">Membrane</keyword>
<organism evidence="2 3">
    <name type="scientific">Dorea longicatena DSM 13814</name>
    <dbReference type="NCBI Taxonomy" id="411462"/>
    <lineage>
        <taxon>Bacteria</taxon>
        <taxon>Bacillati</taxon>
        <taxon>Bacillota</taxon>
        <taxon>Clostridia</taxon>
        <taxon>Lachnospirales</taxon>
        <taxon>Lachnospiraceae</taxon>
        <taxon>Dorea</taxon>
    </lineage>
</organism>
<feature type="transmembrane region" description="Helical" evidence="1">
    <location>
        <begin position="154"/>
        <end position="175"/>
    </location>
</feature>
<reference evidence="2 3" key="2">
    <citation type="submission" date="2007-04" db="EMBL/GenBank/DDBJ databases">
        <title>Draft genome sequence of Dorea longicatena (DSM 13814).</title>
        <authorList>
            <person name="Sudarsanam P."/>
            <person name="Ley R."/>
            <person name="Guruge J."/>
            <person name="Turnbaugh P.J."/>
            <person name="Mahowald M."/>
            <person name="Liep D."/>
            <person name="Gordon J."/>
        </authorList>
    </citation>
    <scope>NUCLEOTIDE SEQUENCE [LARGE SCALE GENOMIC DNA]</scope>
    <source>
        <strain evidence="2 3">DSM 13814</strain>
    </source>
</reference>
<dbReference type="Proteomes" id="UP000004016">
    <property type="component" value="Unassembled WGS sequence"/>
</dbReference>
<gene>
    <name evidence="2" type="ORF">DORLON_00778</name>
</gene>
<name>A6BEQ9_9FIRM</name>
<evidence type="ECO:0000313" key="3">
    <source>
        <dbReference type="Proteomes" id="UP000004016"/>
    </source>
</evidence>
<evidence type="ECO:0008006" key="4">
    <source>
        <dbReference type="Google" id="ProtNLM"/>
    </source>
</evidence>
<dbReference type="EMBL" id="AAXB02000002">
    <property type="protein sequence ID" value="EDM64097.1"/>
    <property type="molecule type" value="Genomic_DNA"/>
</dbReference>
<keyword evidence="1" id="KW-1133">Transmembrane helix</keyword>
<evidence type="ECO:0000313" key="2">
    <source>
        <dbReference type="EMBL" id="EDM64097.1"/>
    </source>
</evidence>
<feature type="transmembrane region" description="Helical" evidence="1">
    <location>
        <begin position="124"/>
        <end position="148"/>
    </location>
</feature>
<sequence length="247" mass="28624">MHIRNCLQINSIHLTECTVNTFCILFKRIQLLRCRSGNTLILFCVFCFHCQKITQCINCCFQIIRNPIYVPPQQQSALYLPGDILVFHQFSKSYPFTKICFNLVSFIIHANCIRKFIEQNIHSILPVAITVISNISLILLLSMLLIIITSLLSVTMLLYGIFTVSSIQLCRFVIFEFQQLIRSIKTCIQADFPLKHFFMCTFSDNSVKKIKVTLALCTNNICSLSSFGYTCSFFFHCLFRIFKIFQK</sequence>